<proteinExistence type="predicted"/>
<name>A0ABV0N4L7_9TELE</name>
<protein>
    <submittedName>
        <fullName evidence="2">Uncharacterized protein</fullName>
    </submittedName>
</protein>
<evidence type="ECO:0000313" key="3">
    <source>
        <dbReference type="Proteomes" id="UP001476798"/>
    </source>
</evidence>
<dbReference type="Proteomes" id="UP001476798">
    <property type="component" value="Unassembled WGS sequence"/>
</dbReference>
<dbReference type="EMBL" id="JAHRIO010022035">
    <property type="protein sequence ID" value="MEQ2165824.1"/>
    <property type="molecule type" value="Genomic_DNA"/>
</dbReference>
<sequence length="168" mass="18985">MEPSIVRVLAALTENLTRVFDVKIATVLEAINKQTAQMIAVDARVEEAEQRIADVETVATDSETNIADMEKQIKRMLECIDELDNRGRRRSVRVIGVPEGWNVNSLPYGGLFIPRGRLRYVLVVCMLDRWKEVNCSPIDIFIYGYTYFSGTWAVVGEVSGQVVSMERV</sequence>
<keyword evidence="3" id="KW-1185">Reference proteome</keyword>
<reference evidence="2 3" key="1">
    <citation type="submission" date="2021-06" db="EMBL/GenBank/DDBJ databases">
        <authorList>
            <person name="Palmer J.M."/>
        </authorList>
    </citation>
    <scope>NUCLEOTIDE SEQUENCE [LARGE SCALE GENOMIC DNA]</scope>
    <source>
        <strain evidence="2 3">GA_2019</strain>
        <tissue evidence="2">Muscle</tissue>
    </source>
</reference>
<feature type="coiled-coil region" evidence="1">
    <location>
        <begin position="31"/>
        <end position="86"/>
    </location>
</feature>
<evidence type="ECO:0000313" key="2">
    <source>
        <dbReference type="EMBL" id="MEQ2165824.1"/>
    </source>
</evidence>
<keyword evidence="1" id="KW-0175">Coiled coil</keyword>
<organism evidence="2 3">
    <name type="scientific">Goodea atripinnis</name>
    <dbReference type="NCBI Taxonomy" id="208336"/>
    <lineage>
        <taxon>Eukaryota</taxon>
        <taxon>Metazoa</taxon>
        <taxon>Chordata</taxon>
        <taxon>Craniata</taxon>
        <taxon>Vertebrata</taxon>
        <taxon>Euteleostomi</taxon>
        <taxon>Actinopterygii</taxon>
        <taxon>Neopterygii</taxon>
        <taxon>Teleostei</taxon>
        <taxon>Neoteleostei</taxon>
        <taxon>Acanthomorphata</taxon>
        <taxon>Ovalentaria</taxon>
        <taxon>Atherinomorphae</taxon>
        <taxon>Cyprinodontiformes</taxon>
        <taxon>Goodeidae</taxon>
        <taxon>Goodea</taxon>
    </lineage>
</organism>
<accession>A0ABV0N4L7</accession>
<evidence type="ECO:0000256" key="1">
    <source>
        <dbReference type="SAM" id="Coils"/>
    </source>
</evidence>
<comment type="caution">
    <text evidence="2">The sequence shown here is derived from an EMBL/GenBank/DDBJ whole genome shotgun (WGS) entry which is preliminary data.</text>
</comment>
<gene>
    <name evidence="2" type="ORF">GOODEAATRI_021204</name>
</gene>